<accession>A0A3B0CAK4</accession>
<dbReference type="GO" id="GO:0016020">
    <property type="term" value="C:membrane"/>
    <property type="evidence" value="ECO:0007669"/>
    <property type="project" value="TreeGrafter"/>
</dbReference>
<keyword evidence="2" id="KW-0378">Hydrolase</keyword>
<dbReference type="InterPro" id="IPR002509">
    <property type="entry name" value="NODB_dom"/>
</dbReference>
<reference evidence="4 5" key="1">
    <citation type="submission" date="2018-10" db="EMBL/GenBank/DDBJ databases">
        <title>Ulvibacterium marinum gen. nov., sp. nov., a novel marine bacterium of the family Flavobacteriaceae, isolated from a culture of the green alga Ulva prolifera.</title>
        <authorList>
            <person name="Zhang Z."/>
        </authorList>
    </citation>
    <scope>NUCLEOTIDE SEQUENCE [LARGE SCALE GENOMIC DNA]</scope>
    <source>
        <strain evidence="4 5">CCMM003</strain>
    </source>
</reference>
<comment type="caution">
    <text evidence="4">The sequence shown here is derived from an EMBL/GenBank/DDBJ whole genome shotgun (WGS) entry which is preliminary data.</text>
</comment>
<name>A0A3B0CAK4_9FLAO</name>
<dbReference type="Proteomes" id="UP000276603">
    <property type="component" value="Unassembled WGS sequence"/>
</dbReference>
<evidence type="ECO:0000259" key="3">
    <source>
        <dbReference type="PROSITE" id="PS51677"/>
    </source>
</evidence>
<keyword evidence="5" id="KW-1185">Reference proteome</keyword>
<dbReference type="OrthoDB" id="9812065at2"/>
<dbReference type="PANTHER" id="PTHR10587:SF133">
    <property type="entry name" value="CHITIN DEACETYLASE 1-RELATED"/>
    <property type="match status" value="1"/>
</dbReference>
<evidence type="ECO:0000313" key="4">
    <source>
        <dbReference type="EMBL" id="RKN81654.1"/>
    </source>
</evidence>
<evidence type="ECO:0000313" key="5">
    <source>
        <dbReference type="Proteomes" id="UP000276603"/>
    </source>
</evidence>
<dbReference type="Pfam" id="PF01522">
    <property type="entry name" value="Polysacc_deac_1"/>
    <property type="match status" value="1"/>
</dbReference>
<dbReference type="GO" id="GO:0005975">
    <property type="term" value="P:carbohydrate metabolic process"/>
    <property type="evidence" value="ECO:0007669"/>
    <property type="project" value="InterPro"/>
</dbReference>
<dbReference type="PROSITE" id="PS51677">
    <property type="entry name" value="NODB"/>
    <property type="match status" value="1"/>
</dbReference>
<dbReference type="AlphaFoldDB" id="A0A3B0CAK4"/>
<evidence type="ECO:0000256" key="2">
    <source>
        <dbReference type="ARBA" id="ARBA00022801"/>
    </source>
</evidence>
<dbReference type="PANTHER" id="PTHR10587">
    <property type="entry name" value="GLYCOSYL TRANSFERASE-RELATED"/>
    <property type="match status" value="1"/>
</dbReference>
<gene>
    <name evidence="4" type="ORF">D7Z94_12175</name>
</gene>
<dbReference type="GO" id="GO:0046872">
    <property type="term" value="F:metal ion binding"/>
    <property type="evidence" value="ECO:0007669"/>
    <property type="project" value="UniProtKB-KW"/>
</dbReference>
<organism evidence="4 5">
    <name type="scientific">Ulvibacterium marinum</name>
    <dbReference type="NCBI Taxonomy" id="2419782"/>
    <lineage>
        <taxon>Bacteria</taxon>
        <taxon>Pseudomonadati</taxon>
        <taxon>Bacteroidota</taxon>
        <taxon>Flavobacteriia</taxon>
        <taxon>Flavobacteriales</taxon>
        <taxon>Flavobacteriaceae</taxon>
        <taxon>Ulvibacterium</taxon>
    </lineage>
</organism>
<dbReference type="SUPFAM" id="SSF88713">
    <property type="entry name" value="Glycoside hydrolase/deacetylase"/>
    <property type="match status" value="1"/>
</dbReference>
<proteinExistence type="predicted"/>
<keyword evidence="1" id="KW-0479">Metal-binding</keyword>
<dbReference type="PROSITE" id="PS51257">
    <property type="entry name" value="PROKAR_LIPOPROTEIN"/>
    <property type="match status" value="1"/>
</dbReference>
<dbReference type="GO" id="GO:0016810">
    <property type="term" value="F:hydrolase activity, acting on carbon-nitrogen (but not peptide) bonds"/>
    <property type="evidence" value="ECO:0007669"/>
    <property type="project" value="InterPro"/>
</dbReference>
<dbReference type="EMBL" id="RBCJ01000002">
    <property type="protein sequence ID" value="RKN81654.1"/>
    <property type="molecule type" value="Genomic_DNA"/>
</dbReference>
<dbReference type="InterPro" id="IPR011330">
    <property type="entry name" value="Glyco_hydro/deAcase_b/a-brl"/>
</dbReference>
<feature type="domain" description="NodB homology" evidence="3">
    <location>
        <begin position="39"/>
        <end position="264"/>
    </location>
</feature>
<dbReference type="Gene3D" id="3.20.20.370">
    <property type="entry name" value="Glycoside hydrolase/deacetylase"/>
    <property type="match status" value="1"/>
</dbReference>
<protein>
    <submittedName>
        <fullName evidence="4">Polysaccharide deacetylase</fullName>
    </submittedName>
</protein>
<sequence>MGRYATLFVIFLSLMLGCKGGPESKSIGSNHVPKKLNRPKVSFTFDDGITTDILNYPFKQWNQMILSSLDEAGVKSVFFVTGANKSDSKGKYLLRSWNDKGHSIANHTFSHPSFHSEDLSIDDFEKELLDTDAIISGYSNYQKLFRFPYLKEGATRDKIDGIRNVLSQHGYKNGYVTIDASDWYINGRLIKKIKKLGIDKAEVSKFREYYIEHIMDRANFYETLSYELTGRNVNHTLLLHHNLTSALFLEDLITRFKEEGWEVIDAPTAFKDNIFETIPSRVPAGESLIWSMAKESGRYESILRYPAEDGRYEESKMDSLGL</sequence>
<dbReference type="InterPro" id="IPR050248">
    <property type="entry name" value="Polysacc_deacetylase_ArnD"/>
</dbReference>
<evidence type="ECO:0000256" key="1">
    <source>
        <dbReference type="ARBA" id="ARBA00022723"/>
    </source>
</evidence>